<evidence type="ECO:0000313" key="2">
    <source>
        <dbReference type="EMBL" id="TCX40006.1"/>
    </source>
</evidence>
<gene>
    <name evidence="2" type="ORF">ETE67_01115</name>
</gene>
<comment type="caution">
    <text evidence="2">The sequence shown here is derived from an EMBL/GenBank/DDBJ whole genome shotgun (WGS) entry which is preliminary data.</text>
</comment>
<organism evidence="2">
    <name type="scientific">Klebsiella pneumoniae</name>
    <dbReference type="NCBI Taxonomy" id="573"/>
    <lineage>
        <taxon>Bacteria</taxon>
        <taxon>Pseudomonadati</taxon>
        <taxon>Pseudomonadota</taxon>
        <taxon>Gammaproteobacteria</taxon>
        <taxon>Enterobacterales</taxon>
        <taxon>Enterobacteriaceae</taxon>
        <taxon>Klebsiella/Raoultella group</taxon>
        <taxon>Klebsiella</taxon>
        <taxon>Klebsiella pneumoniae complex</taxon>
    </lineage>
</organism>
<proteinExistence type="predicted"/>
<sequence>MTPEEKKNALRSIARRANDEVKAKRRSSPALSCDEISRPILNGCMPLIRQLGLTPSNLYVEIGILNGYIKER</sequence>
<name>A0A483J2A3_KLEPN</name>
<dbReference type="EMBL" id="SDCL01000001">
    <property type="protein sequence ID" value="TCX40006.1"/>
    <property type="molecule type" value="Genomic_DNA"/>
</dbReference>
<evidence type="ECO:0000256" key="1">
    <source>
        <dbReference type="SAM" id="MobiDB-lite"/>
    </source>
</evidence>
<protein>
    <submittedName>
        <fullName evidence="2">Uncharacterized protein</fullName>
    </submittedName>
</protein>
<accession>A0A483J2A3</accession>
<dbReference type="AlphaFoldDB" id="A0A483J2A3"/>
<reference evidence="2" key="1">
    <citation type="submission" date="2019-01" db="EMBL/GenBank/DDBJ databases">
        <authorList>
            <person name="Lista F."/>
            <person name="Anselmo A."/>
        </authorList>
    </citation>
    <scope>NUCLEOTIDE SEQUENCE</scope>
    <source>
        <strain evidence="2">11S</strain>
    </source>
</reference>
<feature type="region of interest" description="Disordered" evidence="1">
    <location>
        <begin position="1"/>
        <end position="24"/>
    </location>
</feature>
<dbReference type="RefSeq" id="WP_131874853.1">
    <property type="nucleotide sequence ID" value="NZ_CP153689.1"/>
</dbReference>